<dbReference type="SUPFAM" id="SSF52402">
    <property type="entry name" value="Adenine nucleotide alpha hydrolases-like"/>
    <property type="match status" value="2"/>
</dbReference>
<dbReference type="InterPro" id="IPR014729">
    <property type="entry name" value="Rossmann-like_a/b/a_fold"/>
</dbReference>
<proteinExistence type="inferred from homology"/>
<dbReference type="CDD" id="cd00293">
    <property type="entry name" value="USP-like"/>
    <property type="match status" value="2"/>
</dbReference>
<evidence type="ECO:0000259" key="2">
    <source>
        <dbReference type="Pfam" id="PF00582"/>
    </source>
</evidence>
<comment type="similarity">
    <text evidence="1">Belongs to the universal stress protein A family.</text>
</comment>
<evidence type="ECO:0000256" key="1">
    <source>
        <dbReference type="ARBA" id="ARBA00008791"/>
    </source>
</evidence>
<accession>A0AAU7CD58</accession>
<dbReference type="PANTHER" id="PTHR46268">
    <property type="entry name" value="STRESS RESPONSE PROTEIN NHAX"/>
    <property type="match status" value="1"/>
</dbReference>
<evidence type="ECO:0000313" key="3">
    <source>
        <dbReference type="EMBL" id="XBH03116.1"/>
    </source>
</evidence>
<protein>
    <submittedName>
        <fullName evidence="3">Universal stress protein</fullName>
    </submittedName>
</protein>
<name>A0AAU7CD58_9BACT</name>
<dbReference type="Gene3D" id="3.40.50.620">
    <property type="entry name" value="HUPs"/>
    <property type="match status" value="2"/>
</dbReference>
<dbReference type="RefSeq" id="WP_406695854.1">
    <property type="nucleotide sequence ID" value="NZ_CP155447.1"/>
</dbReference>
<dbReference type="EMBL" id="CP155447">
    <property type="protein sequence ID" value="XBH03116.1"/>
    <property type="molecule type" value="Genomic_DNA"/>
</dbReference>
<dbReference type="PRINTS" id="PR01438">
    <property type="entry name" value="UNVRSLSTRESS"/>
</dbReference>
<dbReference type="InterPro" id="IPR006016">
    <property type="entry name" value="UspA"/>
</dbReference>
<dbReference type="Pfam" id="PF00582">
    <property type="entry name" value="Usp"/>
    <property type="match status" value="2"/>
</dbReference>
<organism evidence="3">
    <name type="scientific">Singulisphaera sp. Ch08</name>
    <dbReference type="NCBI Taxonomy" id="3120278"/>
    <lineage>
        <taxon>Bacteria</taxon>
        <taxon>Pseudomonadati</taxon>
        <taxon>Planctomycetota</taxon>
        <taxon>Planctomycetia</taxon>
        <taxon>Isosphaerales</taxon>
        <taxon>Isosphaeraceae</taxon>
        <taxon>Singulisphaera</taxon>
    </lineage>
</organism>
<dbReference type="PANTHER" id="PTHR46268:SF22">
    <property type="entry name" value="SENSOR PROTEIN KDPD-RELATED"/>
    <property type="match status" value="1"/>
</dbReference>
<sequence length="350" mass="38049">MLPFRTILVAADFSQSSREAFRVACCLALREEARLLVLYVVEPLHVAPEPVYFGQQSISFSPVGRPSEFYAVLKKSLKHFYALNDSIKIEFLTRDGEPAKEILRLSEEVRCDLIVMGTHGRTGLDRVLTGSIAEKVVRMAGCPVLTQRFHRFTATAGAQSPGRSSLVDEIGIGIGGDLISNAEVENEPAPTPIRCILHPTDFSAGARVAFAVARSLASQQHARLVLLHVIPNESASIEVPPQLVDRQPFQVALETMRSSVVGPDPKSTVETALRDGAPVSEILRMASEVQCDLIVMGTHGRSGLERLFMGSVAEQVLRLSTSPVLTVKSAHAVADYQNDHMKSAHTGMDS</sequence>
<reference evidence="3" key="1">
    <citation type="submission" date="2024-05" db="EMBL/GenBank/DDBJ databases">
        <title>Planctomycetes of the genus Singulisphaera possess chitinolytic capabilities.</title>
        <authorList>
            <person name="Ivanova A."/>
        </authorList>
    </citation>
    <scope>NUCLEOTIDE SEQUENCE</scope>
    <source>
        <strain evidence="3">Ch08T</strain>
    </source>
</reference>
<feature type="domain" description="UspA" evidence="2">
    <location>
        <begin position="195"/>
        <end position="328"/>
    </location>
</feature>
<dbReference type="InterPro" id="IPR006015">
    <property type="entry name" value="Universal_stress_UspA"/>
</dbReference>
<feature type="domain" description="UspA" evidence="2">
    <location>
        <begin position="4"/>
        <end position="145"/>
    </location>
</feature>
<gene>
    <name evidence="3" type="ORF">V5E97_33140</name>
</gene>
<dbReference type="AlphaFoldDB" id="A0AAU7CD58"/>